<dbReference type="AlphaFoldDB" id="A0A6A5WW85"/>
<sequence length="195" mass="21077">MVRTRSGREPPAPAAAAAAPGPATSAAAAAAPAALTAAPAAAPATAPTTAPTAPGAAPKRKRNLRNYYAFEHDQPKSPLQALEDPPRKPRQVQRQQLPPYRRALLSSRRNWPVQTGRLLTSKQPFPRPFPLPLRLGLPIRLHLHLHLHLPLLRQKIPSPPPPPPLKPTLASLRASPPRQPPSAISCRQEHQLRSP</sequence>
<proteinExistence type="predicted"/>
<evidence type="ECO:0000256" key="1">
    <source>
        <dbReference type="SAM" id="MobiDB-lite"/>
    </source>
</evidence>
<feature type="compositionally biased region" description="Low complexity" evidence="1">
    <location>
        <begin position="14"/>
        <end position="57"/>
    </location>
</feature>
<gene>
    <name evidence="2" type="ORF">P154DRAFT_290909</name>
</gene>
<reference evidence="2" key="1">
    <citation type="journal article" date="2020" name="Stud. Mycol.">
        <title>101 Dothideomycetes genomes: a test case for predicting lifestyles and emergence of pathogens.</title>
        <authorList>
            <person name="Haridas S."/>
            <person name="Albert R."/>
            <person name="Binder M."/>
            <person name="Bloem J."/>
            <person name="Labutti K."/>
            <person name="Salamov A."/>
            <person name="Andreopoulos B."/>
            <person name="Baker S."/>
            <person name="Barry K."/>
            <person name="Bills G."/>
            <person name="Bluhm B."/>
            <person name="Cannon C."/>
            <person name="Castanera R."/>
            <person name="Culley D."/>
            <person name="Daum C."/>
            <person name="Ezra D."/>
            <person name="Gonzalez J."/>
            <person name="Henrissat B."/>
            <person name="Kuo A."/>
            <person name="Liang C."/>
            <person name="Lipzen A."/>
            <person name="Lutzoni F."/>
            <person name="Magnuson J."/>
            <person name="Mondo S."/>
            <person name="Nolan M."/>
            <person name="Ohm R."/>
            <person name="Pangilinan J."/>
            <person name="Park H.-J."/>
            <person name="Ramirez L."/>
            <person name="Alfaro M."/>
            <person name="Sun H."/>
            <person name="Tritt A."/>
            <person name="Yoshinaga Y."/>
            <person name="Zwiers L.-H."/>
            <person name="Turgeon B."/>
            <person name="Goodwin S."/>
            <person name="Spatafora J."/>
            <person name="Crous P."/>
            <person name="Grigoriev I."/>
        </authorList>
    </citation>
    <scope>NUCLEOTIDE SEQUENCE</scope>
    <source>
        <strain evidence="2">CBS 123094</strain>
    </source>
</reference>
<feature type="region of interest" description="Disordered" evidence="1">
    <location>
        <begin position="157"/>
        <end position="195"/>
    </location>
</feature>
<dbReference type="Proteomes" id="UP000799779">
    <property type="component" value="Unassembled WGS sequence"/>
</dbReference>
<feature type="compositionally biased region" description="Pro residues" evidence="1">
    <location>
        <begin position="157"/>
        <end position="166"/>
    </location>
</feature>
<keyword evidence="3" id="KW-1185">Reference proteome</keyword>
<feature type="compositionally biased region" description="Low complexity" evidence="1">
    <location>
        <begin position="92"/>
        <end position="102"/>
    </location>
</feature>
<evidence type="ECO:0000313" key="2">
    <source>
        <dbReference type="EMBL" id="KAF2005992.1"/>
    </source>
</evidence>
<feature type="region of interest" description="Disordered" evidence="1">
    <location>
        <begin position="1"/>
        <end position="108"/>
    </location>
</feature>
<organism evidence="2 3">
    <name type="scientific">Amniculicola lignicola CBS 123094</name>
    <dbReference type="NCBI Taxonomy" id="1392246"/>
    <lineage>
        <taxon>Eukaryota</taxon>
        <taxon>Fungi</taxon>
        <taxon>Dikarya</taxon>
        <taxon>Ascomycota</taxon>
        <taxon>Pezizomycotina</taxon>
        <taxon>Dothideomycetes</taxon>
        <taxon>Pleosporomycetidae</taxon>
        <taxon>Pleosporales</taxon>
        <taxon>Amniculicolaceae</taxon>
        <taxon>Amniculicola</taxon>
    </lineage>
</organism>
<name>A0A6A5WW85_9PLEO</name>
<protein>
    <submittedName>
        <fullName evidence="2">Uncharacterized protein</fullName>
    </submittedName>
</protein>
<accession>A0A6A5WW85</accession>
<evidence type="ECO:0000313" key="3">
    <source>
        <dbReference type="Proteomes" id="UP000799779"/>
    </source>
</evidence>
<dbReference type="EMBL" id="ML977561">
    <property type="protein sequence ID" value="KAF2005992.1"/>
    <property type="molecule type" value="Genomic_DNA"/>
</dbReference>